<protein>
    <submittedName>
        <fullName evidence="5">Ppx/GppA family phosphatase</fullName>
    </submittedName>
</protein>
<feature type="domain" description="Ppx/GppA phosphatase N-terminal" evidence="3">
    <location>
        <begin position="28"/>
        <end position="304"/>
    </location>
</feature>
<evidence type="ECO:0000313" key="5">
    <source>
        <dbReference type="EMBL" id="MBN8430459.1"/>
    </source>
</evidence>
<name>A0ABS3E574_9GAMM</name>
<evidence type="ECO:0000313" key="6">
    <source>
        <dbReference type="Proteomes" id="UP000664293"/>
    </source>
</evidence>
<keyword evidence="1" id="KW-0378">Hydrolase</keyword>
<dbReference type="PANTHER" id="PTHR30005:SF0">
    <property type="entry name" value="RETROGRADE REGULATION PROTEIN 2"/>
    <property type="match status" value="1"/>
</dbReference>
<evidence type="ECO:0000256" key="1">
    <source>
        <dbReference type="ARBA" id="ARBA00022801"/>
    </source>
</evidence>
<dbReference type="CDD" id="cd24053">
    <property type="entry name" value="ASKHA_NBD_EcPPX-GppA-like"/>
    <property type="match status" value="1"/>
</dbReference>
<dbReference type="InterPro" id="IPR050273">
    <property type="entry name" value="GppA/Ppx_hydrolase"/>
</dbReference>
<keyword evidence="6" id="KW-1185">Reference proteome</keyword>
<feature type="coiled-coil region" evidence="2">
    <location>
        <begin position="187"/>
        <end position="214"/>
    </location>
</feature>
<comment type="caution">
    <text evidence="5">The sequence shown here is derived from an EMBL/GenBank/DDBJ whole genome shotgun (WGS) entry which is preliminary data.</text>
</comment>
<organism evidence="5 6">
    <name type="scientific">Microbulbifer salipaludis</name>
    <dbReference type="NCBI Taxonomy" id="187980"/>
    <lineage>
        <taxon>Bacteria</taxon>
        <taxon>Pseudomonadati</taxon>
        <taxon>Pseudomonadota</taxon>
        <taxon>Gammaproteobacteria</taxon>
        <taxon>Cellvibrionales</taxon>
        <taxon>Microbulbiferaceae</taxon>
        <taxon>Microbulbifer</taxon>
    </lineage>
</organism>
<dbReference type="SUPFAM" id="SSF53067">
    <property type="entry name" value="Actin-like ATPase domain"/>
    <property type="match status" value="2"/>
</dbReference>
<dbReference type="PANTHER" id="PTHR30005">
    <property type="entry name" value="EXOPOLYPHOSPHATASE"/>
    <property type="match status" value="1"/>
</dbReference>
<feature type="domain" description="Ppx/GppA phosphatase C-terminal" evidence="4">
    <location>
        <begin position="313"/>
        <end position="477"/>
    </location>
</feature>
<dbReference type="Pfam" id="PF21447">
    <property type="entry name" value="Ppx-GppA_III"/>
    <property type="match status" value="1"/>
</dbReference>
<sequence length="494" mass="54585">MTADTEATHERYAALDLGSNSFHLLLAEFREQRMVRLHTDRAMVRLAEGLDREGNLAPAVAERALEALRRFAPVIQGLPLENVRAVGTNTLRLASSRADGFLEAAESILGAPIEIISGIEEARLIYSGVMAAAEGAPQLRCVVDIGGGSTELVRGVEHPRQLHSVNMGCVGFNRRFFDSGKIDAGKRNNFIRARRAAQAELQELQHMADDALVMGASGTVKSVARVLNDGELLPIQRDALDRLADKVASCKTVDAIDLPHLNPERRPVFAAGLAILHGIFRELDIQQMQVSPYAIREGIVHDLAGRAAGGDRRADTVLALMERGAVDPEQARRVANTALQFLGQLNPYTPVAQRRLLRWAADLHELGLALSHSSFRKLGAYMIEHADMAGFSKSEQENLAYLVRNQRGDIKEVKEHYGFHPGAELLLCLRLACIVHRDHMDRSIDGLSLSADGPGYRLHVPESWMYQYPAIEDLLELEVECWEDKQIKLTVQQT</sequence>
<dbReference type="Gene3D" id="1.10.3210.10">
    <property type="entry name" value="Hypothetical protein af1432"/>
    <property type="match status" value="1"/>
</dbReference>
<dbReference type="InterPro" id="IPR048950">
    <property type="entry name" value="Ppx_GppA_C"/>
</dbReference>
<dbReference type="SUPFAM" id="SSF109604">
    <property type="entry name" value="HD-domain/PDEase-like"/>
    <property type="match status" value="1"/>
</dbReference>
<dbReference type="InterPro" id="IPR003695">
    <property type="entry name" value="Ppx_GppA_N"/>
</dbReference>
<dbReference type="Gene3D" id="3.30.420.150">
    <property type="entry name" value="Exopolyphosphatase. Domain 2"/>
    <property type="match status" value="1"/>
</dbReference>
<dbReference type="Gene3D" id="3.30.420.40">
    <property type="match status" value="1"/>
</dbReference>
<gene>
    <name evidence="5" type="ORF">JF535_06280</name>
</gene>
<evidence type="ECO:0000259" key="3">
    <source>
        <dbReference type="Pfam" id="PF02541"/>
    </source>
</evidence>
<keyword evidence="2" id="KW-0175">Coiled coil</keyword>
<dbReference type="InterPro" id="IPR030673">
    <property type="entry name" value="PyroPPase_GppA_Ppx"/>
</dbReference>
<dbReference type="Pfam" id="PF02541">
    <property type="entry name" value="Ppx-GppA"/>
    <property type="match status" value="1"/>
</dbReference>
<reference evidence="5 6" key="1">
    <citation type="submission" date="2020-12" db="EMBL/GenBank/DDBJ databases">
        <title>Oil enriched cultivation method for isolating marine PHA-producing bacteria.</title>
        <authorList>
            <person name="Zheng W."/>
            <person name="Yu S."/>
            <person name="Huang Y."/>
        </authorList>
    </citation>
    <scope>NUCLEOTIDE SEQUENCE [LARGE SCALE GENOMIC DNA]</scope>
    <source>
        <strain evidence="5 6">SN0-2</strain>
    </source>
</reference>
<accession>A0ABS3E574</accession>
<dbReference type="PIRSF" id="PIRSF001267">
    <property type="entry name" value="Pyrophosphatase_GppA_Ppx"/>
    <property type="match status" value="1"/>
</dbReference>
<evidence type="ECO:0000259" key="4">
    <source>
        <dbReference type="Pfam" id="PF21447"/>
    </source>
</evidence>
<proteinExistence type="predicted"/>
<dbReference type="Proteomes" id="UP000664293">
    <property type="component" value="Unassembled WGS sequence"/>
</dbReference>
<dbReference type="InterPro" id="IPR043129">
    <property type="entry name" value="ATPase_NBD"/>
</dbReference>
<evidence type="ECO:0000256" key="2">
    <source>
        <dbReference type="SAM" id="Coils"/>
    </source>
</evidence>
<dbReference type="RefSeq" id="WP_207000446.1">
    <property type="nucleotide sequence ID" value="NZ_JAEKJR010000002.1"/>
</dbReference>
<dbReference type="EMBL" id="JAEKJR010000002">
    <property type="protein sequence ID" value="MBN8430459.1"/>
    <property type="molecule type" value="Genomic_DNA"/>
</dbReference>